<evidence type="ECO:0000313" key="1">
    <source>
        <dbReference type="EMBL" id="RZB40868.1"/>
    </source>
</evidence>
<gene>
    <name evidence="1" type="ORF">BDFB_013117</name>
</gene>
<sequence>MFNVCRHFNLEIHHEEWSFASATKQNLQVMGYLIVAMRMYGQMNTLIKFKNVVFSKFKNVVFSKIKNVYQV</sequence>
<feature type="non-terminal residue" evidence="1">
    <location>
        <position position="71"/>
    </location>
</feature>
<organism evidence="1 2">
    <name type="scientific">Asbolus verrucosus</name>
    <name type="common">Desert ironclad beetle</name>
    <dbReference type="NCBI Taxonomy" id="1661398"/>
    <lineage>
        <taxon>Eukaryota</taxon>
        <taxon>Metazoa</taxon>
        <taxon>Ecdysozoa</taxon>
        <taxon>Arthropoda</taxon>
        <taxon>Hexapoda</taxon>
        <taxon>Insecta</taxon>
        <taxon>Pterygota</taxon>
        <taxon>Neoptera</taxon>
        <taxon>Endopterygota</taxon>
        <taxon>Coleoptera</taxon>
        <taxon>Polyphaga</taxon>
        <taxon>Cucujiformia</taxon>
        <taxon>Tenebrionidae</taxon>
        <taxon>Pimeliinae</taxon>
        <taxon>Asbolus</taxon>
    </lineage>
</organism>
<accession>A0A482VCJ1</accession>
<protein>
    <submittedName>
        <fullName evidence="1">Uncharacterized protein</fullName>
    </submittedName>
</protein>
<keyword evidence="2" id="KW-1185">Reference proteome</keyword>
<proteinExistence type="predicted"/>
<reference evidence="1 2" key="1">
    <citation type="submission" date="2017-03" db="EMBL/GenBank/DDBJ databases">
        <title>Genome of the blue death feigning beetle - Asbolus verrucosus.</title>
        <authorList>
            <person name="Rider S.D."/>
        </authorList>
    </citation>
    <scope>NUCLEOTIDE SEQUENCE [LARGE SCALE GENOMIC DNA]</scope>
    <source>
        <strain evidence="1">Butters</strain>
        <tissue evidence="1">Head and leg muscle</tissue>
    </source>
</reference>
<evidence type="ECO:0000313" key="2">
    <source>
        <dbReference type="Proteomes" id="UP000292052"/>
    </source>
</evidence>
<dbReference type="Proteomes" id="UP000292052">
    <property type="component" value="Unassembled WGS sequence"/>
</dbReference>
<dbReference type="EMBL" id="QDEB01115171">
    <property type="protein sequence ID" value="RZB40868.1"/>
    <property type="molecule type" value="Genomic_DNA"/>
</dbReference>
<name>A0A482VCJ1_ASBVE</name>
<comment type="caution">
    <text evidence="1">The sequence shown here is derived from an EMBL/GenBank/DDBJ whole genome shotgun (WGS) entry which is preliminary data.</text>
</comment>
<dbReference type="AlphaFoldDB" id="A0A482VCJ1"/>